<protein>
    <submittedName>
        <fullName evidence="1">DUF1007 family protein</fullName>
    </submittedName>
</protein>
<sequence>MAYTILKKQNLFLLLIFISSLSLYAHPHMKIQAYSYNYFNENGLQGVYMQWEYDPMFSSQLIYNYDIDNNMEFSADEALELKIKYFDNIVDSNYYTYFYINDKLIENPEPVSFKAVIDKVDVVMILSFFVPLNITKTGYVDIRYGFNDKSQYTAFFIPQSSIRAKGEGYKLKKEHINQFGEITYSYKMK</sequence>
<dbReference type="KEGG" id="sper:EW093_04460"/>
<accession>A0A5C1Q7C7</accession>
<dbReference type="AlphaFoldDB" id="A0A5C1Q7C7"/>
<keyword evidence="2" id="KW-1185">Reference proteome</keyword>
<dbReference type="InterPro" id="IPR010412">
    <property type="entry name" value="DUF1007"/>
</dbReference>
<dbReference type="EMBL" id="CP035807">
    <property type="protein sequence ID" value="QEN03983.1"/>
    <property type="molecule type" value="Genomic_DNA"/>
</dbReference>
<reference evidence="1 2" key="2">
    <citation type="submission" date="2019-09" db="EMBL/GenBank/DDBJ databases">
        <title>Complete Genome Sequence and Methylome Analysis of free living Spirochaetas.</title>
        <authorList>
            <person name="Leshcheva N."/>
            <person name="Mikheeva N."/>
        </authorList>
    </citation>
    <scope>NUCLEOTIDE SEQUENCE [LARGE SCALE GENOMIC DNA]</scope>
    <source>
        <strain evidence="1 2">P</strain>
    </source>
</reference>
<gene>
    <name evidence="1" type="ORF">EW093_04460</name>
</gene>
<name>A0A5C1Q7C7_9SPIO</name>
<organism evidence="1 2">
    <name type="scientific">Thiospirochaeta perfilievii</name>
    <dbReference type="NCBI Taxonomy" id="252967"/>
    <lineage>
        <taxon>Bacteria</taxon>
        <taxon>Pseudomonadati</taxon>
        <taxon>Spirochaetota</taxon>
        <taxon>Spirochaetia</taxon>
        <taxon>Spirochaetales</taxon>
        <taxon>Spirochaetaceae</taxon>
        <taxon>Thiospirochaeta</taxon>
    </lineage>
</organism>
<dbReference type="Pfam" id="PF06226">
    <property type="entry name" value="DUF1007"/>
    <property type="match status" value="1"/>
</dbReference>
<reference evidence="1 2" key="1">
    <citation type="submission" date="2019-02" db="EMBL/GenBank/DDBJ databases">
        <authorList>
            <person name="Fomenkov A."/>
            <person name="Dubinina G."/>
            <person name="Grabovich M."/>
            <person name="Vincze T."/>
            <person name="Roberts R.J."/>
        </authorList>
    </citation>
    <scope>NUCLEOTIDE SEQUENCE [LARGE SCALE GENOMIC DNA]</scope>
    <source>
        <strain evidence="1 2">P</strain>
    </source>
</reference>
<dbReference type="Proteomes" id="UP000323824">
    <property type="component" value="Chromosome"/>
</dbReference>
<dbReference type="OrthoDB" id="9812956at2"/>
<evidence type="ECO:0000313" key="1">
    <source>
        <dbReference type="EMBL" id="QEN03983.1"/>
    </source>
</evidence>
<evidence type="ECO:0000313" key="2">
    <source>
        <dbReference type="Proteomes" id="UP000323824"/>
    </source>
</evidence>
<proteinExistence type="predicted"/>
<dbReference type="RefSeq" id="WP_149567240.1">
    <property type="nucleotide sequence ID" value="NZ_CP035807.1"/>
</dbReference>